<sequence length="53" mass="5857">MPESTIHRGDAELGGCQNHAHYHNVYGMLMARSTYEGMKVADESNNLSGSIYI</sequence>
<dbReference type="Proteomes" id="UP000077755">
    <property type="component" value="Chromosome 1"/>
</dbReference>
<dbReference type="Gramene" id="KZM90095">
    <property type="protein sequence ID" value="KZM90095"/>
    <property type="gene ID" value="DCAR_022540"/>
</dbReference>
<name>A0A164VBM3_DAUCS</name>
<proteinExistence type="predicted"/>
<dbReference type="AlphaFoldDB" id="A0A164VBM3"/>
<keyword evidence="2" id="KW-1185">Reference proteome</keyword>
<gene>
    <name evidence="1" type="ORF">DCAR_0101810</name>
</gene>
<dbReference type="EMBL" id="CP093343">
    <property type="protein sequence ID" value="WOG82644.1"/>
    <property type="molecule type" value="Genomic_DNA"/>
</dbReference>
<evidence type="ECO:0000313" key="1">
    <source>
        <dbReference type="EMBL" id="WOG82644.1"/>
    </source>
</evidence>
<protein>
    <submittedName>
        <fullName evidence="1">Uncharacterized protein</fullName>
    </submittedName>
</protein>
<accession>A0A164VBM3</accession>
<dbReference type="Gene3D" id="3.20.20.80">
    <property type="entry name" value="Glycosidases"/>
    <property type="match status" value="1"/>
</dbReference>
<evidence type="ECO:0000313" key="2">
    <source>
        <dbReference type="Proteomes" id="UP000077755"/>
    </source>
</evidence>
<reference evidence="1" key="1">
    <citation type="journal article" date="2016" name="Nat. Genet.">
        <title>A high-quality carrot genome assembly provides new insights into carotenoid accumulation and asterid genome evolution.</title>
        <authorList>
            <person name="Iorizzo M."/>
            <person name="Ellison S."/>
            <person name="Senalik D."/>
            <person name="Zeng P."/>
            <person name="Satapoomin P."/>
            <person name="Huang J."/>
            <person name="Bowman M."/>
            <person name="Iovene M."/>
            <person name="Sanseverino W."/>
            <person name="Cavagnaro P."/>
            <person name="Yildiz M."/>
            <person name="Macko-Podgorni A."/>
            <person name="Moranska E."/>
            <person name="Grzebelus E."/>
            <person name="Grzebelus D."/>
            <person name="Ashrafi H."/>
            <person name="Zheng Z."/>
            <person name="Cheng S."/>
            <person name="Spooner D."/>
            <person name="Van Deynze A."/>
            <person name="Simon P."/>
        </authorList>
    </citation>
    <scope>NUCLEOTIDE SEQUENCE</scope>
    <source>
        <tissue evidence="1">Leaf</tissue>
    </source>
</reference>
<organism evidence="1 2">
    <name type="scientific">Daucus carota subsp. sativus</name>
    <name type="common">Carrot</name>
    <dbReference type="NCBI Taxonomy" id="79200"/>
    <lineage>
        <taxon>Eukaryota</taxon>
        <taxon>Viridiplantae</taxon>
        <taxon>Streptophyta</taxon>
        <taxon>Embryophyta</taxon>
        <taxon>Tracheophyta</taxon>
        <taxon>Spermatophyta</taxon>
        <taxon>Magnoliopsida</taxon>
        <taxon>eudicotyledons</taxon>
        <taxon>Gunneridae</taxon>
        <taxon>Pentapetalae</taxon>
        <taxon>asterids</taxon>
        <taxon>campanulids</taxon>
        <taxon>Apiales</taxon>
        <taxon>Apiaceae</taxon>
        <taxon>Apioideae</taxon>
        <taxon>Scandiceae</taxon>
        <taxon>Daucinae</taxon>
        <taxon>Daucus</taxon>
        <taxon>Daucus sect. Daucus</taxon>
    </lineage>
</organism>
<reference evidence="1" key="2">
    <citation type="submission" date="2022-03" db="EMBL/GenBank/DDBJ databases">
        <title>Draft title - Genomic analysis of global carrot germplasm unveils the trajectory of domestication and the origin of high carotenoid orange carrot.</title>
        <authorList>
            <person name="Iorizzo M."/>
            <person name="Ellison S."/>
            <person name="Senalik D."/>
            <person name="Macko-Podgorni A."/>
            <person name="Grzebelus D."/>
            <person name="Bostan H."/>
            <person name="Rolling W."/>
            <person name="Curaba J."/>
            <person name="Simon P."/>
        </authorList>
    </citation>
    <scope>NUCLEOTIDE SEQUENCE</scope>
    <source>
        <tissue evidence="1">Leaf</tissue>
    </source>
</reference>